<accession>A0A160EF71</accession>
<reference evidence="1" key="1">
    <citation type="submission" date="2015-11" db="EMBL/GenBank/DDBJ databases">
        <title>Molecular characterization of Tunisian isolates of psorosis virus and assessement of sequence variability.</title>
        <authorList>
            <person name="Hamdi-Zgolli i."/>
            <person name="Velazquez K."/>
            <person name="Vives M.-C."/>
            <person name="Najar A."/>
        </authorList>
    </citation>
    <scope>NUCLEOTIDE SEQUENCE</scope>
    <source>
        <strain evidence="1">8</strain>
    </source>
</reference>
<organism evidence="1">
    <name type="scientific">Citrus psorosis virus</name>
    <dbReference type="NCBI Taxonomy" id="73561"/>
    <lineage>
        <taxon>Viruses</taxon>
        <taxon>Riboviria</taxon>
        <taxon>Orthornavirae</taxon>
        <taxon>Negarnaviricota</taxon>
        <taxon>Haploviricotina</taxon>
        <taxon>Milneviricetes</taxon>
        <taxon>Naedrevirales</taxon>
        <taxon>Aspiviridae</taxon>
        <taxon>Ophiovirus</taxon>
        <taxon>Ophiovirus citri</taxon>
    </lineage>
</organism>
<dbReference type="Pfam" id="PF11128">
    <property type="entry name" value="Nucleocap_ssRNA"/>
    <property type="match status" value="1"/>
</dbReference>
<name>A0A160EF71_9VIRU</name>
<keyword evidence="1" id="KW-0946">Virion</keyword>
<dbReference type="InterPro" id="IPR021310">
    <property type="entry name" value="Nucleocap_ssRNA"/>
</dbReference>
<proteinExistence type="predicted"/>
<protein>
    <submittedName>
        <fullName evidence="1">Coat protein</fullName>
    </submittedName>
</protein>
<keyword evidence="1" id="KW-0167">Capsid protein</keyword>
<sequence length="439" mass="48851">MSIPIKVSQLIDAKAKWESEKEKSPAEILTLLKTYGVLRDTGALSSKSTAFLSGLSKDKRVILTDEGLAEFKSVENPHDQGEKPAFTLASSSNIKITDIEVIKQKMEQETFQIDQLKLKEQIENFIKTVTLDDESYTEGEIIIKHFGNPDAELNMLITAGTKILDGLVYVSMKGDTKSLNLFKIEQVDGVCDSDIIKNIRVAKRAIQAAFVLVFTQGSLPWKADDKRKVPEFVKSKLYDGDVSLSQISEELSHAPTKKFPARVFLKIDIDNLPSAVCSRCKLNIAGNRSVRYAGFASSFQTKQKLSPAVGATPESLMPLLETNQKIEKSIAIRDFLKTMEGQWKNQKRLHPLSDEKPTIKNFTLKLTCAIIYSLTPDGRIDMAERIITDKNKGFQNDRNFFGDGEGPTRTWSVLTKPEADFSNITVDGLKGIFGVASTM</sequence>
<dbReference type="EMBL" id="KT989887">
    <property type="protein sequence ID" value="ANB45532.1"/>
    <property type="molecule type" value="Viral_cRNA"/>
</dbReference>
<dbReference type="GO" id="GO:0019028">
    <property type="term" value="C:viral capsid"/>
    <property type="evidence" value="ECO:0007669"/>
    <property type="project" value="UniProtKB-KW"/>
</dbReference>
<evidence type="ECO:0000313" key="1">
    <source>
        <dbReference type="EMBL" id="ANB45532.1"/>
    </source>
</evidence>
<gene>
    <name evidence="1" type="primary">CP</name>
</gene>